<name>A0A0A6VPV2_KOCRO</name>
<proteinExistence type="predicted"/>
<dbReference type="EMBL" id="JSUH01000010">
    <property type="protein sequence ID" value="KHD97065.1"/>
    <property type="molecule type" value="Genomic_DNA"/>
</dbReference>
<reference evidence="2 3" key="1">
    <citation type="journal article" date="2003" name="Int. J. Syst. Evol. Microbiol.">
        <title>Kocuria polaris sp. nov., an orange-pigmented psychrophilic bacterium isolated from an Antarctic cyanobacterial mat sample.</title>
        <authorList>
            <person name="Reddy G.S."/>
            <person name="Prakash J.S."/>
            <person name="Prabahar V."/>
            <person name="Matsumoto G.I."/>
            <person name="Stackebrandt E."/>
            <person name="Shivaji S."/>
        </authorList>
    </citation>
    <scope>NUCLEOTIDE SEQUENCE [LARGE SCALE GENOMIC DNA]</scope>
    <source>
        <strain evidence="2 3">CMS 76or</strain>
    </source>
</reference>
<dbReference type="RefSeq" id="WP_017833895.1">
    <property type="nucleotide sequence ID" value="NZ_JSUH01000010.1"/>
</dbReference>
<dbReference type="AlphaFoldDB" id="A0A0A6VPV2"/>
<evidence type="ECO:0000313" key="3">
    <source>
        <dbReference type="Proteomes" id="UP000030466"/>
    </source>
</evidence>
<dbReference type="Proteomes" id="UP000030466">
    <property type="component" value="Unassembled WGS sequence"/>
</dbReference>
<evidence type="ECO:0000313" key="2">
    <source>
        <dbReference type="EMBL" id="KHD97065.1"/>
    </source>
</evidence>
<dbReference type="OrthoDB" id="9957810at2"/>
<gene>
    <name evidence="2" type="ORF">GY22_11730</name>
</gene>
<keyword evidence="3" id="KW-1185">Reference proteome</keyword>
<keyword evidence="1" id="KW-0732">Signal</keyword>
<protein>
    <submittedName>
        <fullName evidence="2">Uncharacterized protein</fullName>
    </submittedName>
</protein>
<organism evidence="2 3">
    <name type="scientific">Kocuria rosea subsp. polaris</name>
    <dbReference type="NCBI Taxonomy" id="136273"/>
    <lineage>
        <taxon>Bacteria</taxon>
        <taxon>Bacillati</taxon>
        <taxon>Actinomycetota</taxon>
        <taxon>Actinomycetes</taxon>
        <taxon>Micrococcales</taxon>
        <taxon>Micrococcaceae</taxon>
        <taxon>Kocuria</taxon>
    </lineage>
</organism>
<feature type="chain" id="PRO_5039234136" evidence="1">
    <location>
        <begin position="21"/>
        <end position="63"/>
    </location>
</feature>
<evidence type="ECO:0000256" key="1">
    <source>
        <dbReference type="SAM" id="SignalP"/>
    </source>
</evidence>
<accession>A0A0A6VPV2</accession>
<feature type="signal peptide" evidence="1">
    <location>
        <begin position="1"/>
        <end position="20"/>
    </location>
</feature>
<sequence length="63" mass="6256">MALLLVFGLPALLFTAIGRAAAPSRATSVGGALRSAGSDLARGLRVCAMTAPQFLAGGTRAGR</sequence>
<comment type="caution">
    <text evidence="2">The sequence shown here is derived from an EMBL/GenBank/DDBJ whole genome shotgun (WGS) entry which is preliminary data.</text>
</comment>